<reference evidence="1 2" key="1">
    <citation type="journal article" date="2016" name="Proc. Natl. Acad. Sci. U.S.A.">
        <title>Lipid metabolic changes in an early divergent fungus govern the establishment of a mutualistic symbiosis with endobacteria.</title>
        <authorList>
            <person name="Lastovetsky O.A."/>
            <person name="Gaspar M.L."/>
            <person name="Mondo S.J."/>
            <person name="LaButti K.M."/>
            <person name="Sandor L."/>
            <person name="Grigoriev I.V."/>
            <person name="Henry S.A."/>
            <person name="Pawlowska T.E."/>
        </authorList>
    </citation>
    <scope>NUCLEOTIDE SEQUENCE [LARGE SCALE GENOMIC DNA]</scope>
    <source>
        <strain evidence="1 2">ATCC 11559</strain>
    </source>
</reference>
<dbReference type="AlphaFoldDB" id="A0A1X0SC87"/>
<proteinExistence type="predicted"/>
<protein>
    <submittedName>
        <fullName evidence="1">Uncharacterized protein</fullName>
    </submittedName>
</protein>
<evidence type="ECO:0000313" key="2">
    <source>
        <dbReference type="Proteomes" id="UP000242381"/>
    </source>
</evidence>
<evidence type="ECO:0000313" key="1">
    <source>
        <dbReference type="EMBL" id="ORE21897.1"/>
    </source>
</evidence>
<dbReference type="Proteomes" id="UP000242381">
    <property type="component" value="Unassembled WGS sequence"/>
</dbReference>
<dbReference type="OMA" id="ISWCDAD"/>
<name>A0A1X0SC87_RHIZD</name>
<accession>A0A1X0SC87</accession>
<gene>
    <name evidence="1" type="ORF">BCV71DRAFT_231797</name>
</gene>
<organism evidence="1 2">
    <name type="scientific">Rhizopus microsporus</name>
    <dbReference type="NCBI Taxonomy" id="58291"/>
    <lineage>
        <taxon>Eukaryota</taxon>
        <taxon>Fungi</taxon>
        <taxon>Fungi incertae sedis</taxon>
        <taxon>Mucoromycota</taxon>
        <taxon>Mucoromycotina</taxon>
        <taxon>Mucoromycetes</taxon>
        <taxon>Mucorales</taxon>
        <taxon>Mucorineae</taxon>
        <taxon>Rhizopodaceae</taxon>
        <taxon>Rhizopus</taxon>
    </lineage>
</organism>
<dbReference type="EMBL" id="KV921272">
    <property type="protein sequence ID" value="ORE21897.1"/>
    <property type="molecule type" value="Genomic_DNA"/>
</dbReference>
<sequence>MQTRIYKASKTKGSLLSGISVVKEKYTDHQSIVFLKKQHLNVYTNVPLTGETRSYLEVYVTRQEDCNDTVNNGLMFPDAKVKIFPCSSLDNSAKTVNLKLNVLSGIERNLVVFGTILDLGIVTDPAAGFFMDSGYAVLNIYQNENTSDVNKFQELSHQISWCDADDVFPITWNNMPTLCRYYHKEDRTNSNVPDLKLKLSVTVVISMVTRSFECPCRNFPLSPHKKRDRKPYQL</sequence>